<dbReference type="NCBIfam" id="TIGR02937">
    <property type="entry name" value="sigma70-ECF"/>
    <property type="match status" value="1"/>
</dbReference>
<feature type="domain" description="RNA polymerase sigma-70 region 2" evidence="6">
    <location>
        <begin position="15"/>
        <end position="80"/>
    </location>
</feature>
<dbReference type="CDD" id="cd06171">
    <property type="entry name" value="Sigma70_r4"/>
    <property type="match status" value="1"/>
</dbReference>
<evidence type="ECO:0000256" key="3">
    <source>
        <dbReference type="ARBA" id="ARBA00023082"/>
    </source>
</evidence>
<dbReference type="InterPro" id="IPR013325">
    <property type="entry name" value="RNA_pol_sigma_r2"/>
</dbReference>
<protein>
    <submittedName>
        <fullName evidence="8">SigE family RNA polymerase sigma factor</fullName>
    </submittedName>
</protein>
<dbReference type="InterPro" id="IPR013324">
    <property type="entry name" value="RNA_pol_sigma_r3/r4-like"/>
</dbReference>
<keyword evidence="4" id="KW-0238">DNA-binding</keyword>
<dbReference type="SUPFAM" id="SSF88946">
    <property type="entry name" value="Sigma2 domain of RNA polymerase sigma factors"/>
    <property type="match status" value="1"/>
</dbReference>
<gene>
    <name evidence="8" type="ORF">ACFQ2V_17635</name>
</gene>
<dbReference type="Pfam" id="PF04542">
    <property type="entry name" value="Sigma70_r2"/>
    <property type="match status" value="1"/>
</dbReference>
<dbReference type="PANTHER" id="PTHR43133">
    <property type="entry name" value="RNA POLYMERASE ECF-TYPE SIGMA FACTO"/>
    <property type="match status" value="1"/>
</dbReference>
<dbReference type="SUPFAM" id="SSF88659">
    <property type="entry name" value="Sigma3 and sigma4 domains of RNA polymerase sigma factors"/>
    <property type="match status" value="1"/>
</dbReference>
<dbReference type="PANTHER" id="PTHR43133:SF50">
    <property type="entry name" value="ECF RNA POLYMERASE SIGMA FACTOR SIGM"/>
    <property type="match status" value="1"/>
</dbReference>
<evidence type="ECO:0000313" key="9">
    <source>
        <dbReference type="Proteomes" id="UP001597046"/>
    </source>
</evidence>
<dbReference type="Proteomes" id="UP001597046">
    <property type="component" value="Unassembled WGS sequence"/>
</dbReference>
<dbReference type="InterPro" id="IPR014284">
    <property type="entry name" value="RNA_pol_sigma-70_dom"/>
</dbReference>
<dbReference type="Pfam" id="PF08281">
    <property type="entry name" value="Sigma70_r4_2"/>
    <property type="match status" value="1"/>
</dbReference>
<keyword evidence="5" id="KW-0804">Transcription</keyword>
<accession>A0ABW3MZY0</accession>
<dbReference type="NCBIfam" id="TIGR02983">
    <property type="entry name" value="SigE-fam_strep"/>
    <property type="match status" value="1"/>
</dbReference>
<evidence type="ECO:0000256" key="5">
    <source>
        <dbReference type="ARBA" id="ARBA00023163"/>
    </source>
</evidence>
<dbReference type="RefSeq" id="WP_386054177.1">
    <property type="nucleotide sequence ID" value="NZ_JBHTKH010000015.1"/>
</dbReference>
<dbReference type="InterPro" id="IPR014325">
    <property type="entry name" value="RNA_pol_sigma-E_actinobac"/>
</dbReference>
<evidence type="ECO:0000313" key="8">
    <source>
        <dbReference type="EMBL" id="MFD1056136.1"/>
    </source>
</evidence>
<keyword evidence="9" id="KW-1185">Reference proteome</keyword>
<evidence type="ECO:0000259" key="7">
    <source>
        <dbReference type="Pfam" id="PF08281"/>
    </source>
</evidence>
<evidence type="ECO:0000256" key="2">
    <source>
        <dbReference type="ARBA" id="ARBA00023015"/>
    </source>
</evidence>
<dbReference type="InterPro" id="IPR036388">
    <property type="entry name" value="WH-like_DNA-bd_sf"/>
</dbReference>
<dbReference type="Gene3D" id="1.10.1740.10">
    <property type="match status" value="1"/>
</dbReference>
<organism evidence="8 9">
    <name type="scientific">Terrabacter terrigena</name>
    <dbReference type="NCBI Taxonomy" id="574718"/>
    <lineage>
        <taxon>Bacteria</taxon>
        <taxon>Bacillati</taxon>
        <taxon>Actinomycetota</taxon>
        <taxon>Actinomycetes</taxon>
        <taxon>Micrococcales</taxon>
        <taxon>Intrasporangiaceae</taxon>
        <taxon>Terrabacter</taxon>
    </lineage>
</organism>
<comment type="similarity">
    <text evidence="1">Belongs to the sigma-70 factor family. ECF subfamily.</text>
</comment>
<dbReference type="InterPro" id="IPR013249">
    <property type="entry name" value="RNA_pol_sigma70_r4_t2"/>
</dbReference>
<proteinExistence type="inferred from homology"/>
<keyword evidence="3" id="KW-0731">Sigma factor</keyword>
<evidence type="ECO:0000259" key="6">
    <source>
        <dbReference type="Pfam" id="PF04542"/>
    </source>
</evidence>
<dbReference type="Gene3D" id="1.10.10.10">
    <property type="entry name" value="Winged helix-like DNA-binding domain superfamily/Winged helix DNA-binding domain"/>
    <property type="match status" value="1"/>
</dbReference>
<dbReference type="InterPro" id="IPR007627">
    <property type="entry name" value="RNA_pol_sigma70_r2"/>
</dbReference>
<feature type="domain" description="RNA polymerase sigma factor 70 region 4 type 2" evidence="7">
    <location>
        <begin position="112"/>
        <end position="157"/>
    </location>
</feature>
<evidence type="ECO:0000256" key="4">
    <source>
        <dbReference type="ARBA" id="ARBA00023125"/>
    </source>
</evidence>
<keyword evidence="2" id="KW-0805">Transcription regulation</keyword>
<comment type="caution">
    <text evidence="8">The sequence shown here is derived from an EMBL/GenBank/DDBJ whole genome shotgun (WGS) entry which is preliminary data.</text>
</comment>
<sequence length="166" mass="18819">MGDVDREADFSAYVRARQKSFARFAYLLTGDPFAAEDLVQSALAKAYAKWDRISGVESPDAYVRKIMVNEHTSWWRRTWRHRERTDSELIRIMDPAGVEAPAHDGELWAHVHSLAPQQRAAVVLRFYEDLSEAQTAEVLGCSVGTVKSHTSRAIRSLRSTMKEVTP</sequence>
<dbReference type="EMBL" id="JBHTKH010000015">
    <property type="protein sequence ID" value="MFD1056136.1"/>
    <property type="molecule type" value="Genomic_DNA"/>
</dbReference>
<reference evidence="9" key="1">
    <citation type="journal article" date="2019" name="Int. J. Syst. Evol. Microbiol.">
        <title>The Global Catalogue of Microorganisms (GCM) 10K type strain sequencing project: providing services to taxonomists for standard genome sequencing and annotation.</title>
        <authorList>
            <consortium name="The Broad Institute Genomics Platform"/>
            <consortium name="The Broad Institute Genome Sequencing Center for Infectious Disease"/>
            <person name="Wu L."/>
            <person name="Ma J."/>
        </authorList>
    </citation>
    <scope>NUCLEOTIDE SEQUENCE [LARGE SCALE GENOMIC DNA]</scope>
    <source>
        <strain evidence="9">CCUG 57508</strain>
    </source>
</reference>
<name>A0ABW3MZY0_9MICO</name>
<dbReference type="InterPro" id="IPR039425">
    <property type="entry name" value="RNA_pol_sigma-70-like"/>
</dbReference>
<evidence type="ECO:0000256" key="1">
    <source>
        <dbReference type="ARBA" id="ARBA00010641"/>
    </source>
</evidence>